<accession>A0A1R1K0Z5</accession>
<organism evidence="6 7">
    <name type="scientific">Alcaligenes xylosoxydans xylosoxydans</name>
    <name type="common">Achromobacter xylosoxidans</name>
    <dbReference type="NCBI Taxonomy" id="85698"/>
    <lineage>
        <taxon>Bacteria</taxon>
        <taxon>Pseudomonadati</taxon>
        <taxon>Pseudomonadota</taxon>
        <taxon>Betaproteobacteria</taxon>
        <taxon>Burkholderiales</taxon>
        <taxon>Alcaligenaceae</taxon>
        <taxon>Achromobacter</taxon>
    </lineage>
</organism>
<dbReference type="InterPro" id="IPR005119">
    <property type="entry name" value="LysR_subst-bd"/>
</dbReference>
<sequence length="289" mass="31585">MINLDHVESFLAVVAAGGFRDAAKQLDISQSTVTQHIKQLEESLKTEVIVRSNAGCSLTAEGETFLPYAQQLVNLACKAGTLFEKKDEITIGASSNTGIYLLQPYIKKFKERTPFSVKVVIDRNEAIARTIENYDVDIAVVERWDERPGFAAKLWRREELVLIVPLGHPWAGMRSVGPNQLENQVLIGGEAGSGTGRVLRRYLGTRANTLGVSLQLGSTAAVKSAVQAGLGISVVMKASVANESRLVLFSTVPFEGDPPRKEIYIVFRNGMLKHPSIAAFVDILLSRPH</sequence>
<dbReference type="SUPFAM" id="SSF46785">
    <property type="entry name" value="Winged helix' DNA-binding domain"/>
    <property type="match status" value="1"/>
</dbReference>
<protein>
    <submittedName>
        <fullName evidence="6">Transcriptional regulator</fullName>
    </submittedName>
</protein>
<keyword evidence="4" id="KW-0804">Transcription</keyword>
<dbReference type="Pfam" id="PF03466">
    <property type="entry name" value="LysR_substrate"/>
    <property type="match status" value="1"/>
</dbReference>
<evidence type="ECO:0000256" key="2">
    <source>
        <dbReference type="ARBA" id="ARBA00023015"/>
    </source>
</evidence>
<dbReference type="AlphaFoldDB" id="A0A1R1K0Z5"/>
<name>A0A1R1K0Z5_ALCXX</name>
<keyword evidence="2" id="KW-0805">Transcription regulation</keyword>
<evidence type="ECO:0000259" key="5">
    <source>
        <dbReference type="PROSITE" id="PS50931"/>
    </source>
</evidence>
<evidence type="ECO:0000256" key="4">
    <source>
        <dbReference type="ARBA" id="ARBA00023163"/>
    </source>
</evidence>
<dbReference type="RefSeq" id="WP_045952930.1">
    <property type="nucleotide sequence ID" value="NZ_CYTD01000006.1"/>
</dbReference>
<dbReference type="OrthoDB" id="6555293at2"/>
<evidence type="ECO:0000313" key="7">
    <source>
        <dbReference type="Proteomes" id="UP000187251"/>
    </source>
</evidence>
<dbReference type="InterPro" id="IPR036390">
    <property type="entry name" value="WH_DNA-bd_sf"/>
</dbReference>
<proteinExistence type="inferred from homology"/>
<comment type="similarity">
    <text evidence="1">Belongs to the LysR transcriptional regulatory family.</text>
</comment>
<dbReference type="InterPro" id="IPR036388">
    <property type="entry name" value="WH-like_DNA-bd_sf"/>
</dbReference>
<dbReference type="Proteomes" id="UP000187251">
    <property type="component" value="Unassembled WGS sequence"/>
</dbReference>
<reference evidence="6 7" key="1">
    <citation type="submission" date="2016-09" db="EMBL/GenBank/DDBJ databases">
        <title>Phylogenomics of Achromobacter.</title>
        <authorList>
            <person name="Jeukens J."/>
            <person name="Freschi L."/>
            <person name="Vincent A.T."/>
            <person name="Emond-Rheault J.-G."/>
            <person name="Kukavica-Ibrulj I."/>
            <person name="Charette S.J."/>
            <person name="Levesque R.C."/>
        </authorList>
    </citation>
    <scope>NUCLEOTIDE SEQUENCE [LARGE SCALE GENOMIC DNA]</scope>
    <source>
        <strain evidence="6 7">AUS488</strain>
    </source>
</reference>
<evidence type="ECO:0000256" key="3">
    <source>
        <dbReference type="ARBA" id="ARBA00023125"/>
    </source>
</evidence>
<dbReference type="Gene3D" id="3.40.190.290">
    <property type="match status" value="1"/>
</dbReference>
<evidence type="ECO:0000313" key="6">
    <source>
        <dbReference type="EMBL" id="OMG93093.1"/>
    </source>
</evidence>
<dbReference type="GO" id="GO:0000976">
    <property type="term" value="F:transcription cis-regulatory region binding"/>
    <property type="evidence" value="ECO:0007669"/>
    <property type="project" value="TreeGrafter"/>
</dbReference>
<dbReference type="PANTHER" id="PTHR30126">
    <property type="entry name" value="HTH-TYPE TRANSCRIPTIONAL REGULATOR"/>
    <property type="match status" value="1"/>
</dbReference>
<dbReference type="SUPFAM" id="SSF53850">
    <property type="entry name" value="Periplasmic binding protein-like II"/>
    <property type="match status" value="1"/>
</dbReference>
<dbReference type="PROSITE" id="PS50931">
    <property type="entry name" value="HTH_LYSR"/>
    <property type="match status" value="1"/>
</dbReference>
<dbReference type="EMBL" id="MJMN01000001">
    <property type="protein sequence ID" value="OMG93093.1"/>
    <property type="molecule type" value="Genomic_DNA"/>
</dbReference>
<comment type="caution">
    <text evidence="6">The sequence shown here is derived from an EMBL/GenBank/DDBJ whole genome shotgun (WGS) entry which is preliminary data.</text>
</comment>
<dbReference type="PANTHER" id="PTHR30126:SF39">
    <property type="entry name" value="HTH-TYPE TRANSCRIPTIONAL REGULATOR CYSL"/>
    <property type="match status" value="1"/>
</dbReference>
<gene>
    <name evidence="6" type="ORF">BIZ92_01805</name>
</gene>
<dbReference type="PRINTS" id="PR00039">
    <property type="entry name" value="HTHLYSR"/>
</dbReference>
<dbReference type="Gene3D" id="1.10.10.10">
    <property type="entry name" value="Winged helix-like DNA-binding domain superfamily/Winged helix DNA-binding domain"/>
    <property type="match status" value="1"/>
</dbReference>
<dbReference type="GO" id="GO:0003700">
    <property type="term" value="F:DNA-binding transcription factor activity"/>
    <property type="evidence" value="ECO:0007669"/>
    <property type="project" value="InterPro"/>
</dbReference>
<keyword evidence="3" id="KW-0238">DNA-binding</keyword>
<dbReference type="Pfam" id="PF00126">
    <property type="entry name" value="HTH_1"/>
    <property type="match status" value="1"/>
</dbReference>
<evidence type="ECO:0000256" key="1">
    <source>
        <dbReference type="ARBA" id="ARBA00009437"/>
    </source>
</evidence>
<dbReference type="InterPro" id="IPR000847">
    <property type="entry name" value="LysR_HTH_N"/>
</dbReference>
<feature type="domain" description="HTH lysR-type" evidence="5">
    <location>
        <begin position="2"/>
        <end position="59"/>
    </location>
</feature>